<dbReference type="RefSeq" id="WP_182614667.1">
    <property type="nucleotide sequence ID" value="NZ_BAAATF010000002.1"/>
</dbReference>
<evidence type="ECO:0000313" key="1">
    <source>
        <dbReference type="EMBL" id="MBA8807032.1"/>
    </source>
</evidence>
<accession>A0A7W3J658</accession>
<comment type="caution">
    <text evidence="1">The sequence shown here is derived from an EMBL/GenBank/DDBJ whole genome shotgun (WGS) entry which is preliminary data.</text>
</comment>
<reference evidence="1 2" key="1">
    <citation type="submission" date="2020-07" db="EMBL/GenBank/DDBJ databases">
        <title>Sequencing the genomes of 1000 actinobacteria strains.</title>
        <authorList>
            <person name="Klenk H.-P."/>
        </authorList>
    </citation>
    <scope>NUCLEOTIDE SEQUENCE [LARGE SCALE GENOMIC DNA]</scope>
    <source>
        <strain evidence="1 2">DSM 44121</strain>
    </source>
</reference>
<dbReference type="AlphaFoldDB" id="A0A7W3J658"/>
<name>A0A7W3J658_9MICO</name>
<protein>
    <submittedName>
        <fullName evidence="1">Uncharacterized protein</fullName>
    </submittedName>
</protein>
<organism evidence="1 2">
    <name type="scientific">Promicromonospora sukumoe</name>
    <dbReference type="NCBI Taxonomy" id="88382"/>
    <lineage>
        <taxon>Bacteria</taxon>
        <taxon>Bacillati</taxon>
        <taxon>Actinomycetota</taxon>
        <taxon>Actinomycetes</taxon>
        <taxon>Micrococcales</taxon>
        <taxon>Promicromonosporaceae</taxon>
        <taxon>Promicromonospora</taxon>
    </lineage>
</organism>
<sequence>MEQSLMGLRGVGRFKELRHGDPAGPSIGERVRYADETKTRLLSYLAAAPVLAASGSVVVDHFDGAYIGPLHLHTDGHWTWYSDLAHYLEARDVLLDADFVAHVLAASIESLQSVDLDEAQRRFFE</sequence>
<proteinExistence type="predicted"/>
<keyword evidence="2" id="KW-1185">Reference proteome</keyword>
<gene>
    <name evidence="1" type="ORF">FHX71_000974</name>
</gene>
<evidence type="ECO:0000313" key="2">
    <source>
        <dbReference type="Proteomes" id="UP000540568"/>
    </source>
</evidence>
<dbReference type="EMBL" id="JACGWV010000001">
    <property type="protein sequence ID" value="MBA8807032.1"/>
    <property type="molecule type" value="Genomic_DNA"/>
</dbReference>
<dbReference type="Proteomes" id="UP000540568">
    <property type="component" value="Unassembled WGS sequence"/>
</dbReference>